<dbReference type="EMBL" id="FNLL01000006">
    <property type="protein sequence ID" value="SDU26925.1"/>
    <property type="molecule type" value="Genomic_DNA"/>
</dbReference>
<reference evidence="2" key="1">
    <citation type="submission" date="2016-10" db="EMBL/GenBank/DDBJ databases">
        <authorList>
            <person name="Varghese N."/>
            <person name="Submissions S."/>
        </authorList>
    </citation>
    <scope>NUCLEOTIDE SEQUENCE [LARGE SCALE GENOMIC DNA]</scope>
    <source>
        <strain evidence="2">DSM 3384</strain>
    </source>
</reference>
<dbReference type="Gene3D" id="3.40.50.300">
    <property type="entry name" value="P-loop containing nucleotide triphosphate hydrolases"/>
    <property type="match status" value="1"/>
</dbReference>
<keyword evidence="2" id="KW-1185">Reference proteome</keyword>
<organism evidence="1 2">
    <name type="scientific">Desulfobacula phenolica</name>
    <dbReference type="NCBI Taxonomy" id="90732"/>
    <lineage>
        <taxon>Bacteria</taxon>
        <taxon>Pseudomonadati</taxon>
        <taxon>Thermodesulfobacteriota</taxon>
        <taxon>Desulfobacteria</taxon>
        <taxon>Desulfobacterales</taxon>
        <taxon>Desulfobacteraceae</taxon>
        <taxon>Desulfobacula</taxon>
    </lineage>
</organism>
<evidence type="ECO:0000313" key="1">
    <source>
        <dbReference type="EMBL" id="SDU26925.1"/>
    </source>
</evidence>
<dbReference type="InterPro" id="IPR027417">
    <property type="entry name" value="P-loop_NTPase"/>
</dbReference>
<dbReference type="PIRSF" id="PIRSF007056">
    <property type="entry name" value="UCP007056"/>
    <property type="match status" value="1"/>
</dbReference>
<protein>
    <submittedName>
        <fullName evidence="1">Mu-like prophage FluMu protein gp28</fullName>
    </submittedName>
</protein>
<name>A0A1H2H531_9BACT</name>
<dbReference type="RefSeq" id="WP_092234002.1">
    <property type="nucleotide sequence ID" value="NZ_FNLL01000006.1"/>
</dbReference>
<dbReference type="AlphaFoldDB" id="A0A1H2H531"/>
<accession>A0A1H2H531</accession>
<sequence length="502" mass="57791">MTLTHVKEDRSKRTPMVLLPYQVKWQADPSRVKVIEKSRRIGLSWDEASEDALLAASKNGMDVFYVGYNKDMAQEFINDCADWSKFYNKAATEVEEYVFKDEDKDIITFRIKYASGHKIVALSSRPSNLRGMQGKVVIDEAAFHDDLKGLLKAALALLMWGGRVVVISTHDGDENYFNEIIKEIHAGKKPYSWHRITFDDALNDGLYKRICLRLGKEWSQKDQDQWRQETIDFYGDGADEELFCIPSQGGGTYFTRPQIKNCMKEDIDTLFWGQEDDWAELPDEDREAETLEWLQEIVQPYIDALDPDRKTWFGEDFARDQNLTVIWPVQEKDDANLRVAFNLELFNIPFRQQEQILFYILDRLPCFQGGAMDARGNGQALAEFTMQHFSPEMIHMIKATESFYGRWFPIYKTTIEDRAIDIPASADVMEDHRSVKKIKGIPKIIEAQAKDKKSKKKRHGDSAIAGLMAVYAVNEIVGTGEIEYESTGKKRDFTKADGFLEN</sequence>
<dbReference type="Gene3D" id="3.30.420.240">
    <property type="match status" value="1"/>
</dbReference>
<proteinExistence type="predicted"/>
<dbReference type="InterPro" id="IPR012036">
    <property type="entry name" value="Phage_Mu_Gp28"/>
</dbReference>
<evidence type="ECO:0000313" key="2">
    <source>
        <dbReference type="Proteomes" id="UP000199608"/>
    </source>
</evidence>
<gene>
    <name evidence="1" type="ORF">SAMN04487931_10649</name>
</gene>
<dbReference type="Proteomes" id="UP000199608">
    <property type="component" value="Unassembled WGS sequence"/>
</dbReference>